<evidence type="ECO:0000313" key="2">
    <source>
        <dbReference type="Proteomes" id="UP000002505"/>
    </source>
</evidence>
<keyword evidence="2" id="KW-1185">Reference proteome</keyword>
<dbReference type="KEGG" id="ach:Achl_4189"/>
<proteinExistence type="predicted"/>
<evidence type="ECO:0000313" key="1">
    <source>
        <dbReference type="EMBL" id="ACL42140.1"/>
    </source>
</evidence>
<accession>B8HI93</accession>
<sequence>MAQYAETVAFTSQPTAEQTVGYAHLVPFTGYADNQLAESLTLGHVAGVHRPSALGLDIESGDLDWALVKGQLASRAGRLTGLTAVVRLGQEQIVPFASLR</sequence>
<dbReference type="AlphaFoldDB" id="B8HI93"/>
<name>B8HI93_PSECP</name>
<reference evidence="1" key="1">
    <citation type="submission" date="2009-01" db="EMBL/GenBank/DDBJ databases">
        <title>Complete sequence of plasmid1 of Arthrobacter chlorophenolicus A6.</title>
        <authorList>
            <consortium name="US DOE Joint Genome Institute"/>
            <person name="Lucas S."/>
            <person name="Copeland A."/>
            <person name="Lapidus A."/>
            <person name="Glavina del Rio T."/>
            <person name="Tice H."/>
            <person name="Bruce D."/>
            <person name="Goodwin L."/>
            <person name="Pitluck S."/>
            <person name="Goltsman E."/>
            <person name="Clum A."/>
            <person name="Larimer F."/>
            <person name="Land M."/>
            <person name="Hauser L."/>
            <person name="Kyrpides N."/>
            <person name="Mikhailova N."/>
            <person name="Jansson J."/>
            <person name="Richardson P."/>
        </authorList>
    </citation>
    <scope>NUCLEOTIDE SEQUENCE [LARGE SCALE GENOMIC DNA]</scope>
    <source>
        <strain evidence="1">A6</strain>
        <plasmid evidence="1">pACHL01</plasmid>
    </source>
</reference>
<organism evidence="1 2">
    <name type="scientific">Pseudarthrobacter chlorophenolicus (strain ATCC 700700 / DSM 12829 / CIP 107037 / JCM 12360 / KCTC 9906 / NCIMB 13794 / A6)</name>
    <name type="common">Arthrobacter chlorophenolicus</name>
    <dbReference type="NCBI Taxonomy" id="452863"/>
    <lineage>
        <taxon>Bacteria</taxon>
        <taxon>Bacillati</taxon>
        <taxon>Actinomycetota</taxon>
        <taxon>Actinomycetes</taxon>
        <taxon>Micrococcales</taxon>
        <taxon>Micrococcaceae</taxon>
        <taxon>Pseudarthrobacter</taxon>
    </lineage>
</organism>
<gene>
    <name evidence="1" type="ordered locus">Achl_4189</name>
</gene>
<keyword evidence="1" id="KW-0614">Plasmid</keyword>
<dbReference type="EMBL" id="CP001342">
    <property type="protein sequence ID" value="ACL42140.1"/>
    <property type="molecule type" value="Genomic_DNA"/>
</dbReference>
<protein>
    <submittedName>
        <fullName evidence="1">Uncharacterized protein</fullName>
    </submittedName>
</protein>
<dbReference type="Proteomes" id="UP000002505">
    <property type="component" value="Plasmid pACHL01"/>
</dbReference>
<geneLocation type="plasmid" evidence="1 2">
    <name>pACHL01</name>
</geneLocation>
<dbReference type="HOGENOM" id="CLU_2299864_0_0_11"/>